<feature type="compositionally biased region" description="Polar residues" evidence="6">
    <location>
        <begin position="355"/>
        <end position="374"/>
    </location>
</feature>
<sequence>MINPGDRINIPCSVGLTPGVSVQWVQNGKPILLDFSTTQRRHWNITNDGQTGLTINRVTKIDEGLWECWELDSRGSVKQKALVMRLVVTNIPEEPYIEFEGKRMPNHSTLTIRENTVVNVNCVVRGASPPVRHIFWYLQHQNITQESKILMEYSAEEDVSLAISLLTINATQDYHKKVIICQVFHVSWLNPVTASASFDILYVPAFSITRDPGFGYPILEGMPVSLKCDIDANPLSAAKWHRDAEPSQSNASLPQIETESDGTLYFSHISKSDTGWYKCTTDHQFGQFSSFGYYLNVRKPAELQDLEHILRSPLVPPPLSTDTIDNKERIVADSEPNEAALMKAYEASKESFETSISGSSHQRYNERNGPQSIQQHRECTGNRINTGEPVIESINRTVIALVGSQISLAARFCCSPRPKKVYWIHRHLALMPKRTIGPYTTKELIMTSDSMNCFTSTFEISSVKPEDSGDILFIVMNPKGIDNALVSVNVTVASFSVSRDCNACTGDWPPDTAQASPANEWRCYELTMASVVTHIVC</sequence>
<dbReference type="Pfam" id="PF13927">
    <property type="entry name" value="Ig_3"/>
    <property type="match status" value="1"/>
</dbReference>
<dbReference type="InterPro" id="IPR013151">
    <property type="entry name" value="Immunoglobulin_dom"/>
</dbReference>
<evidence type="ECO:0000256" key="1">
    <source>
        <dbReference type="ARBA" id="ARBA00004479"/>
    </source>
</evidence>
<dbReference type="EMBL" id="OC914922">
    <property type="protein sequence ID" value="CAD7637535.1"/>
    <property type="molecule type" value="Genomic_DNA"/>
</dbReference>
<evidence type="ECO:0000313" key="8">
    <source>
        <dbReference type="EMBL" id="CAD7637535.1"/>
    </source>
</evidence>
<keyword evidence="9" id="KW-1185">Reference proteome</keyword>
<feature type="domain" description="Ig-like" evidence="7">
    <location>
        <begin position="204"/>
        <end position="283"/>
    </location>
</feature>
<accession>A0A7R9LA23</accession>
<feature type="region of interest" description="Disordered" evidence="6">
    <location>
        <begin position="355"/>
        <end position="375"/>
    </location>
</feature>
<dbReference type="InterPro" id="IPR003599">
    <property type="entry name" value="Ig_sub"/>
</dbReference>
<dbReference type="Pfam" id="PF08205">
    <property type="entry name" value="C2-set_2"/>
    <property type="match status" value="1"/>
</dbReference>
<comment type="subcellular location">
    <subcellularLocation>
        <location evidence="1">Membrane</location>
        <topology evidence="1">Single-pass type I membrane protein</topology>
    </subcellularLocation>
</comment>
<dbReference type="PROSITE" id="PS50835">
    <property type="entry name" value="IG_LIKE"/>
    <property type="match status" value="3"/>
</dbReference>
<evidence type="ECO:0000256" key="6">
    <source>
        <dbReference type="SAM" id="MobiDB-lite"/>
    </source>
</evidence>
<organism evidence="8">
    <name type="scientific">Oppiella nova</name>
    <dbReference type="NCBI Taxonomy" id="334625"/>
    <lineage>
        <taxon>Eukaryota</taxon>
        <taxon>Metazoa</taxon>
        <taxon>Ecdysozoa</taxon>
        <taxon>Arthropoda</taxon>
        <taxon>Chelicerata</taxon>
        <taxon>Arachnida</taxon>
        <taxon>Acari</taxon>
        <taxon>Acariformes</taxon>
        <taxon>Sarcoptiformes</taxon>
        <taxon>Oribatida</taxon>
        <taxon>Brachypylina</taxon>
        <taxon>Oppioidea</taxon>
        <taxon>Oppiidae</taxon>
        <taxon>Oppiella</taxon>
    </lineage>
</organism>
<evidence type="ECO:0000256" key="2">
    <source>
        <dbReference type="ARBA" id="ARBA00023136"/>
    </source>
</evidence>
<dbReference type="Proteomes" id="UP000728032">
    <property type="component" value="Unassembled WGS sequence"/>
</dbReference>
<dbReference type="GO" id="GO:0005911">
    <property type="term" value="C:cell-cell junction"/>
    <property type="evidence" value="ECO:0007669"/>
    <property type="project" value="TreeGrafter"/>
</dbReference>
<dbReference type="EMBL" id="CAJPVJ010000097">
    <property type="protein sequence ID" value="CAG2160804.1"/>
    <property type="molecule type" value="Genomic_DNA"/>
</dbReference>
<dbReference type="PANTHER" id="PTHR11640">
    <property type="entry name" value="NEPHRIN"/>
    <property type="match status" value="1"/>
</dbReference>
<protein>
    <recommendedName>
        <fullName evidence="7">Ig-like domain-containing protein</fullName>
    </recommendedName>
</protein>
<evidence type="ECO:0000256" key="4">
    <source>
        <dbReference type="ARBA" id="ARBA00023180"/>
    </source>
</evidence>
<feature type="domain" description="Ig-like" evidence="7">
    <location>
        <begin position="95"/>
        <end position="197"/>
    </location>
</feature>
<dbReference type="SMART" id="SM00409">
    <property type="entry name" value="IG"/>
    <property type="match status" value="4"/>
</dbReference>
<keyword evidence="2" id="KW-0472">Membrane</keyword>
<proteinExistence type="predicted"/>
<dbReference type="InterPro" id="IPR036179">
    <property type="entry name" value="Ig-like_dom_sf"/>
</dbReference>
<name>A0A7R9LA23_9ACAR</name>
<reference evidence="8" key="1">
    <citation type="submission" date="2020-11" db="EMBL/GenBank/DDBJ databases">
        <authorList>
            <person name="Tran Van P."/>
        </authorList>
    </citation>
    <scope>NUCLEOTIDE SEQUENCE</scope>
</reference>
<dbReference type="GO" id="GO:0050839">
    <property type="term" value="F:cell adhesion molecule binding"/>
    <property type="evidence" value="ECO:0007669"/>
    <property type="project" value="TreeGrafter"/>
</dbReference>
<evidence type="ECO:0000256" key="3">
    <source>
        <dbReference type="ARBA" id="ARBA00023157"/>
    </source>
</evidence>
<gene>
    <name evidence="8" type="ORF">ONB1V03_LOCUS869</name>
</gene>
<dbReference type="GO" id="GO:0098609">
    <property type="term" value="P:cell-cell adhesion"/>
    <property type="evidence" value="ECO:0007669"/>
    <property type="project" value="TreeGrafter"/>
</dbReference>
<dbReference type="GO" id="GO:0005886">
    <property type="term" value="C:plasma membrane"/>
    <property type="evidence" value="ECO:0007669"/>
    <property type="project" value="TreeGrafter"/>
</dbReference>
<dbReference type="SMART" id="SM00408">
    <property type="entry name" value="IGc2"/>
    <property type="match status" value="2"/>
</dbReference>
<dbReference type="InterPro" id="IPR007110">
    <property type="entry name" value="Ig-like_dom"/>
</dbReference>
<dbReference type="Gene3D" id="2.60.40.10">
    <property type="entry name" value="Immunoglobulins"/>
    <property type="match status" value="4"/>
</dbReference>
<feature type="domain" description="Ig-like" evidence="7">
    <location>
        <begin position="1"/>
        <end position="68"/>
    </location>
</feature>
<dbReference type="Pfam" id="PF00047">
    <property type="entry name" value="ig"/>
    <property type="match status" value="1"/>
</dbReference>
<keyword evidence="5" id="KW-0393">Immunoglobulin domain</keyword>
<dbReference type="InterPro" id="IPR013162">
    <property type="entry name" value="CD80_C2-set"/>
</dbReference>
<keyword evidence="4" id="KW-0325">Glycoprotein</keyword>
<dbReference type="PANTHER" id="PTHR11640:SF155">
    <property type="entry name" value="IG-LIKE DOMAIN-CONTAINING PROTEIN"/>
    <property type="match status" value="1"/>
</dbReference>
<evidence type="ECO:0000256" key="5">
    <source>
        <dbReference type="ARBA" id="ARBA00023319"/>
    </source>
</evidence>
<dbReference type="InterPro" id="IPR003598">
    <property type="entry name" value="Ig_sub2"/>
</dbReference>
<dbReference type="SUPFAM" id="SSF48726">
    <property type="entry name" value="Immunoglobulin"/>
    <property type="match status" value="4"/>
</dbReference>
<keyword evidence="3" id="KW-1015">Disulfide bond</keyword>
<dbReference type="AlphaFoldDB" id="A0A7R9LA23"/>
<dbReference type="OrthoDB" id="9442762at2759"/>
<evidence type="ECO:0000259" key="7">
    <source>
        <dbReference type="PROSITE" id="PS50835"/>
    </source>
</evidence>
<dbReference type="InterPro" id="IPR013783">
    <property type="entry name" value="Ig-like_fold"/>
</dbReference>
<dbReference type="InterPro" id="IPR051275">
    <property type="entry name" value="Cell_adhesion_signaling"/>
</dbReference>
<evidence type="ECO:0000313" key="9">
    <source>
        <dbReference type="Proteomes" id="UP000728032"/>
    </source>
</evidence>